<name>A0ABT1ZYI4_9BURK</name>
<dbReference type="RefSeq" id="WP_258819522.1">
    <property type="nucleotide sequence ID" value="NZ_JANUGW010000027.1"/>
</dbReference>
<dbReference type="Proteomes" id="UP001204151">
    <property type="component" value="Unassembled WGS sequence"/>
</dbReference>
<feature type="chain" id="PRO_5046349589" evidence="1">
    <location>
        <begin position="20"/>
        <end position="145"/>
    </location>
</feature>
<comment type="caution">
    <text evidence="2">The sequence shown here is derived from an EMBL/GenBank/DDBJ whole genome shotgun (WGS) entry which is preliminary data.</text>
</comment>
<keyword evidence="1" id="KW-0732">Signal</keyword>
<evidence type="ECO:0000313" key="3">
    <source>
        <dbReference type="Proteomes" id="UP001204151"/>
    </source>
</evidence>
<keyword evidence="3" id="KW-1185">Reference proteome</keyword>
<accession>A0ABT1ZYI4</accession>
<dbReference type="EMBL" id="JANUGW010000027">
    <property type="protein sequence ID" value="MCS0584983.1"/>
    <property type="molecule type" value="Genomic_DNA"/>
</dbReference>
<organism evidence="2 3">
    <name type="scientific">Massilia pinisoli</name>
    <dbReference type="NCBI Taxonomy" id="1772194"/>
    <lineage>
        <taxon>Bacteria</taxon>
        <taxon>Pseudomonadati</taxon>
        <taxon>Pseudomonadota</taxon>
        <taxon>Betaproteobacteria</taxon>
        <taxon>Burkholderiales</taxon>
        <taxon>Oxalobacteraceae</taxon>
        <taxon>Telluria group</taxon>
        <taxon>Massilia</taxon>
    </lineage>
</organism>
<evidence type="ECO:0000313" key="2">
    <source>
        <dbReference type="EMBL" id="MCS0584983.1"/>
    </source>
</evidence>
<sequence>MGKLLALSVLYVAAQAAFANPCRGVDRSLSERQKTSFAPVLEKHMRAEFDQRLSTLIAVERKDVLSLFRARGWYIVYVDNHATDTPYLFYSTDPTKASRYAGAWAGGAAADEGPEIQAWEEKEMPGIPTVLAKCFAWYVTRGMRE</sequence>
<gene>
    <name evidence="2" type="ORF">NX784_25675</name>
</gene>
<protein>
    <submittedName>
        <fullName evidence="2">Uncharacterized protein</fullName>
    </submittedName>
</protein>
<reference evidence="2 3" key="1">
    <citation type="submission" date="2022-08" db="EMBL/GenBank/DDBJ databases">
        <title>Reclassification of Massilia species as members of the genera Telluria, Duganella, Pseudoduganella, Mokoshia gen. nov. and Zemynaea gen. nov. using orthogonal and non-orthogonal genome-based approaches.</title>
        <authorList>
            <person name="Bowman J.P."/>
        </authorList>
    </citation>
    <scope>NUCLEOTIDE SEQUENCE [LARGE SCALE GENOMIC DNA]</scope>
    <source>
        <strain evidence="2 3">JCM 31316</strain>
    </source>
</reference>
<feature type="signal peptide" evidence="1">
    <location>
        <begin position="1"/>
        <end position="19"/>
    </location>
</feature>
<proteinExistence type="predicted"/>
<evidence type="ECO:0000256" key="1">
    <source>
        <dbReference type="SAM" id="SignalP"/>
    </source>
</evidence>